<reference evidence="5" key="1">
    <citation type="submission" date="2015-06" db="EMBL/GenBank/DDBJ databases">
        <title>Expansion of signal transduction pathways in fungi by whole-genome duplication.</title>
        <authorList>
            <consortium name="DOE Joint Genome Institute"/>
            <person name="Corrochano L.M."/>
            <person name="Kuo A."/>
            <person name="Marcet-Houben M."/>
            <person name="Polaino S."/>
            <person name="Salamov A."/>
            <person name="Villalobos J.M."/>
            <person name="Alvarez M.I."/>
            <person name="Avalos J."/>
            <person name="Benito E.P."/>
            <person name="Benoit I."/>
            <person name="Burger G."/>
            <person name="Camino L.P."/>
            <person name="Canovas D."/>
            <person name="Cerda-Olmedo E."/>
            <person name="Cheng J.-F."/>
            <person name="Dominguez A."/>
            <person name="Elias M."/>
            <person name="Eslava A.P."/>
            <person name="Glaser F."/>
            <person name="Grimwood J."/>
            <person name="Gutierrez G."/>
            <person name="Heitman J."/>
            <person name="Henrissat B."/>
            <person name="Iturriaga E.A."/>
            <person name="Lang B.F."/>
            <person name="Lavin J.L."/>
            <person name="Lee S."/>
            <person name="Li W."/>
            <person name="Lindquist E."/>
            <person name="Lopez-Garcia S."/>
            <person name="Luque E.M."/>
            <person name="Marcos A.T."/>
            <person name="Martin J."/>
            <person name="McCluskey K."/>
            <person name="Medina H.R."/>
            <person name="Miralles-Duran A."/>
            <person name="Miyazaki A."/>
            <person name="Munoz-Torres E."/>
            <person name="Oguiza J.A."/>
            <person name="Ohm R."/>
            <person name="Olmedo M."/>
            <person name="Orejas M."/>
            <person name="Ortiz-Castellanos L."/>
            <person name="Pisabarro A.G."/>
            <person name="Rodriguez-Romero J."/>
            <person name="Ruiz-Herrera J."/>
            <person name="Ruiz-Vazquez R."/>
            <person name="Sanz C."/>
            <person name="Schackwitz W."/>
            <person name="Schmutz J."/>
            <person name="Shahriari M."/>
            <person name="Shelest E."/>
            <person name="Silva-Franco F."/>
            <person name="Soanes D."/>
            <person name="Syed K."/>
            <person name="Tagua V.G."/>
            <person name="Talbot N.J."/>
            <person name="Thon M."/>
            <person name="De vries R.P."/>
            <person name="Wiebenga A."/>
            <person name="Yadav J.S."/>
            <person name="Braun E.L."/>
            <person name="Baker S."/>
            <person name="Garre V."/>
            <person name="Horwitz B."/>
            <person name="Torres-Martinez S."/>
            <person name="Idnurm A."/>
            <person name="Herrera-Estrella A."/>
            <person name="Gabaldon T."/>
            <person name="Grigoriev I.V."/>
        </authorList>
    </citation>
    <scope>NUCLEOTIDE SEQUENCE [LARGE SCALE GENOMIC DNA]</scope>
    <source>
        <strain evidence="5">NRRL 1555(-)</strain>
    </source>
</reference>
<dbReference type="AlphaFoldDB" id="A0A162WIB5"/>
<dbReference type="GO" id="GO:0005737">
    <property type="term" value="C:cytoplasm"/>
    <property type="evidence" value="ECO:0007669"/>
    <property type="project" value="UniProtKB-SubCell"/>
</dbReference>
<keyword evidence="3" id="KW-0143">Chaperone</keyword>
<dbReference type="STRING" id="763407.A0A162WIB5"/>
<proteinExistence type="predicted"/>
<keyword evidence="5" id="KW-1185">Reference proteome</keyword>
<evidence type="ECO:0000313" key="4">
    <source>
        <dbReference type="EMBL" id="OAD67325.1"/>
    </source>
</evidence>
<dbReference type="OrthoDB" id="20282at2759"/>
<evidence type="ECO:0000256" key="2">
    <source>
        <dbReference type="ARBA" id="ARBA00022490"/>
    </source>
</evidence>
<dbReference type="RefSeq" id="XP_018285365.1">
    <property type="nucleotide sequence ID" value="XM_018432707.1"/>
</dbReference>
<protein>
    <submittedName>
        <fullName evidence="4">Uncharacterized protein</fullName>
    </submittedName>
</protein>
<dbReference type="CDD" id="cd22860">
    <property type="entry name" value="PDRG1"/>
    <property type="match status" value="1"/>
</dbReference>
<name>A0A162WIB5_PHYB8</name>
<comment type="subcellular location">
    <subcellularLocation>
        <location evidence="1">Cytoplasm</location>
    </subcellularLocation>
</comment>
<dbReference type="GeneID" id="28993613"/>
<evidence type="ECO:0000256" key="3">
    <source>
        <dbReference type="ARBA" id="ARBA00023186"/>
    </source>
</evidence>
<evidence type="ECO:0000256" key="1">
    <source>
        <dbReference type="ARBA" id="ARBA00004496"/>
    </source>
</evidence>
<organism evidence="4 5">
    <name type="scientific">Phycomyces blakesleeanus (strain ATCC 8743b / DSM 1359 / FGSC 10004 / NBRC 33097 / NRRL 1555)</name>
    <dbReference type="NCBI Taxonomy" id="763407"/>
    <lineage>
        <taxon>Eukaryota</taxon>
        <taxon>Fungi</taxon>
        <taxon>Fungi incertae sedis</taxon>
        <taxon>Mucoromycota</taxon>
        <taxon>Mucoromycotina</taxon>
        <taxon>Mucoromycetes</taxon>
        <taxon>Mucorales</taxon>
        <taxon>Phycomycetaceae</taxon>
        <taxon>Phycomyces</taxon>
    </lineage>
</organism>
<dbReference type="PANTHER" id="PTHR21162:SF0">
    <property type="entry name" value="P53 AND DNA DAMAGE-REGULATED PROTEIN 1"/>
    <property type="match status" value="1"/>
</dbReference>
<dbReference type="SUPFAM" id="SSF46579">
    <property type="entry name" value="Prefoldin"/>
    <property type="match status" value="1"/>
</dbReference>
<gene>
    <name evidence="4" type="ORF">PHYBLDRAFT_151579</name>
</gene>
<evidence type="ECO:0000313" key="5">
    <source>
        <dbReference type="Proteomes" id="UP000077315"/>
    </source>
</evidence>
<dbReference type="InParanoid" id="A0A162WIB5"/>
<dbReference type="InterPro" id="IPR030482">
    <property type="entry name" value="PDRG1"/>
</dbReference>
<dbReference type="VEuPathDB" id="FungiDB:PHYBLDRAFT_151579"/>
<dbReference type="Proteomes" id="UP000077315">
    <property type="component" value="Unassembled WGS sequence"/>
</dbReference>
<dbReference type="PANTHER" id="PTHR21162">
    <property type="entry name" value="P53 AND DNA DAMAGE-REGULATED PROTEIN"/>
    <property type="match status" value="1"/>
</dbReference>
<dbReference type="EMBL" id="KV441024">
    <property type="protein sequence ID" value="OAD67325.1"/>
    <property type="molecule type" value="Genomic_DNA"/>
</dbReference>
<sequence length="136" mass="15828">MATIPTLEQGKLYDHNPVLLAEREHLAEEILINKQLLIDYDRKRNSNREGLNQWKKTGGLVNEKKAWIQFGDMFVRLPSETAKTMIEKDQESLNKTMDETRDNMRTATIKLQEMEGSKKMAGFDLKSLRARDVYNL</sequence>
<accession>A0A162WIB5</accession>
<keyword evidence="2" id="KW-0963">Cytoplasm</keyword>